<evidence type="ECO:0008006" key="4">
    <source>
        <dbReference type="Google" id="ProtNLM"/>
    </source>
</evidence>
<evidence type="ECO:0000313" key="3">
    <source>
        <dbReference type="Proteomes" id="UP001152130"/>
    </source>
</evidence>
<keyword evidence="3" id="KW-1185">Reference proteome</keyword>
<dbReference type="PANTHER" id="PTHR40619">
    <property type="entry name" value="FUNGAL STAND N-TERMINAL GOODBYE DOMAIN-CONTAINING PROTEIN"/>
    <property type="match status" value="1"/>
</dbReference>
<evidence type="ECO:0000256" key="1">
    <source>
        <dbReference type="SAM" id="MobiDB-lite"/>
    </source>
</evidence>
<accession>A0A9W8PPY4</accession>
<dbReference type="EMBL" id="JAPDHF010000008">
    <property type="protein sequence ID" value="KAJ4014210.1"/>
    <property type="molecule type" value="Genomic_DNA"/>
</dbReference>
<proteinExistence type="predicted"/>
<dbReference type="Proteomes" id="UP001152130">
    <property type="component" value="Unassembled WGS sequence"/>
</dbReference>
<gene>
    <name evidence="2" type="ORF">NW766_006462</name>
</gene>
<comment type="caution">
    <text evidence="2">The sequence shown here is derived from an EMBL/GenBank/DDBJ whole genome shotgun (WGS) entry which is preliminary data.</text>
</comment>
<name>A0A9W8PPY4_9HYPO</name>
<organism evidence="2 3">
    <name type="scientific">Fusarium irregulare</name>
    <dbReference type="NCBI Taxonomy" id="2494466"/>
    <lineage>
        <taxon>Eukaryota</taxon>
        <taxon>Fungi</taxon>
        <taxon>Dikarya</taxon>
        <taxon>Ascomycota</taxon>
        <taxon>Pezizomycotina</taxon>
        <taxon>Sordariomycetes</taxon>
        <taxon>Hypocreomycetidae</taxon>
        <taxon>Hypocreales</taxon>
        <taxon>Nectriaceae</taxon>
        <taxon>Fusarium</taxon>
        <taxon>Fusarium incarnatum-equiseti species complex</taxon>
    </lineage>
</organism>
<evidence type="ECO:0000313" key="2">
    <source>
        <dbReference type="EMBL" id="KAJ4014210.1"/>
    </source>
</evidence>
<sequence>MPPLKVALKSWVSRPIVRTNSAAEFVELRAGPEFLEGMRNPEDKMPLVIYDEQDSTEFDRLSDRFMSKEQIEIQSSLLKPSDEQAESFKEILSRFQKNLQERAIFKKLDLPDRDLSQYDLKYVIEVAKRIKDHRDHVENTKRCRGFMQKCAESINGRRRAIGGILSMIPSDVYGSVICGGFGLILLAAETHQTARVEIQSALADIPRKLEEIKTFEEIHMPSPNLHQSANDVFIAIFAVLERIINKISKTTLESVASKLKGTDSGIPEALEQLDARVQQFKVQVDICRDRRMGRTSETMEKVHTTMAGVTKLLNTTEQAIASGARVQDMLYQLFASSANFNPADNTGTIIVAQQERSSLTRIIVNIRALAPPGGGYTASGTSIADAGSLFHENKVLVTAWLAELQDFDPTAYKHIEQIISGLADLEPEETDKLEWITQSDEIRQWQSSTSSTILDVRPEDAPEEDINPLSVTSAIMQLAFNSVAEVPVLSFFCGLRTRGSRHPNNSGPMALLNSLNGQLLKFLAENRSTVDLSFLNSKHIGHKSKSEPKYAFKLLDKCLQCLSRRDIVVIIIDGLSHLTGDKNTGHRVIKRLAEVVTEYPDLIIKILITDALPTCPSKDFATDHLYVPSEIDGDRTDVDLDVLKNDSRGCISELQASREQEDEGSGSGSESEEFDDYDDW</sequence>
<feature type="compositionally biased region" description="Acidic residues" evidence="1">
    <location>
        <begin position="660"/>
        <end position="680"/>
    </location>
</feature>
<dbReference type="AlphaFoldDB" id="A0A9W8PPY4"/>
<reference evidence="2" key="1">
    <citation type="submission" date="2022-10" db="EMBL/GenBank/DDBJ databases">
        <title>Fusarium specimens isolated from Avocado Roots.</title>
        <authorList>
            <person name="Stajich J."/>
            <person name="Roper C."/>
            <person name="Heimlech-Rivalta G."/>
        </authorList>
    </citation>
    <scope>NUCLEOTIDE SEQUENCE</scope>
    <source>
        <strain evidence="2">CF00143</strain>
    </source>
</reference>
<protein>
    <recommendedName>
        <fullName evidence="4">Fungal STAND N-terminal Goodbye domain-containing protein</fullName>
    </recommendedName>
</protein>
<dbReference type="PANTHER" id="PTHR40619:SF3">
    <property type="entry name" value="FUNGAL STAND N-TERMINAL GOODBYE DOMAIN-CONTAINING PROTEIN"/>
    <property type="match status" value="1"/>
</dbReference>
<feature type="region of interest" description="Disordered" evidence="1">
    <location>
        <begin position="652"/>
        <end position="680"/>
    </location>
</feature>